<organism evidence="2 3">
    <name type="scientific">Symbiodinium microadriaticum</name>
    <name type="common">Dinoflagellate</name>
    <name type="synonym">Zooxanthella microadriatica</name>
    <dbReference type="NCBI Taxonomy" id="2951"/>
    <lineage>
        <taxon>Eukaryota</taxon>
        <taxon>Sar</taxon>
        <taxon>Alveolata</taxon>
        <taxon>Dinophyceae</taxon>
        <taxon>Suessiales</taxon>
        <taxon>Symbiodiniaceae</taxon>
        <taxon>Symbiodinium</taxon>
    </lineage>
</organism>
<protein>
    <submittedName>
        <fullName evidence="2">Uncharacterized protein</fullName>
    </submittedName>
</protein>
<sequence>MLCRLHSRSPSELQGYLEALRTAFEQRGLPWPVEAGGAAPAKVSSRRPLDDDGGDDEDEEGEEEDEEEGEDQDADALTSCLRTNEKVFFDFRLGELPAGVEHEGQPARLMRTPDSGEATVLSVPAGGYLKLPLNFPENHGATVTSYTLVVELRCSHPRPFSLFQATWPEVSASHATISECLVDQSRVVVGGAESEKSVRSLETARQQNRFVRLYFVCNAAESNIQVFSNGDLALAVGSLPAGGSTRWALDRKGLLLLASNSPSYMPGSIEIKRVELHRRLFSSLDIQAHVSQRWSFRGAALSAALRRFRGKLALAALDKKPQPLWCDLSFLAHFCDVFMDINNGKIYRSLQIILLGLEKLSAEKSSLLGPREQEAVKKVTALFDSSLDLFRKYDRTRGEVDPYDDYAEMPGLLPFLKRLRRLLSNLNVGDSALLPGGWGCGDFMARQYICFVMERVGEDNYRIAVFGFGPSREYHPKTAAMPPKIKFRPIVLENLPRRKALDEAWWALLIATNLPDVNEQKTSPQLTYDFFLPFMASAPLEQVREASEKKEEGEDPAYDWRSPVYGRSRNNFHRCLLDAMHYLLRRSGLTKPRTKLVKFWLRSSLLELAAGDVKAVLELSTADRTLVRMLCRQLAFTAAKLSTQKEGGRPLLGLEALSAVRKQVDEDSSTKPPLLDLATGSGTSHATKAATPAAPVDDGSGIFPLFERLLREELDGKEGSAIDMTQLPPVNFDLLPSKVTSMPEALAALKIADQLLAQLDNLSSSLRFAHFLKIALVQHTFTRLLPVPLGPVSLARVGTKDDVWGTAATPEQQVDTALVVKRIAQHFSMSCGATFGHRGFDGTRVIILGAMVTLLDRLLRQPGSSTPSKAMMGRLDDEKEQETRFLVSWEVFAKQSETFLLFSPDLNVTRARSLAYFQEVEQEAQEQGAKMKHLFQWEKDGWVMEFPDQGAEALAGKMAKSLYRRRITLIDSYLDSYFPEFAAYRDVCMWWKYYLCTDPVVFRFQPLEFSDGHLQWVIDVHPRWQKRCYIVKSFGQGNQAKMLFQKLEKPAMNEHRYQSEALPSNLAGQSIWSEDDVLHVPTMPSFGDRLGQADSELLLSYLTVPYLRMPLCLNYFSTEDRVHALSQQRLRDLLQAVVFEPGRFLPRRLSNQIPEMVPAEDPELLGTGFGLLTNELARSPEATVDAVIELLDQALKLDTQDPHASTTELILSVLRLCCRVQNTLAFLLSVSRAEHPSCNAEGLSEGGRPVFSERTLRQLQDAWPRLRSSLQSVVNDRSALTILGRWLDSVRTDFGQQFAEEEEEKKKSKGTEEALPVLF</sequence>
<feature type="region of interest" description="Disordered" evidence="1">
    <location>
        <begin position="1300"/>
        <end position="1319"/>
    </location>
</feature>
<keyword evidence="3" id="KW-1185">Reference proteome</keyword>
<evidence type="ECO:0000313" key="2">
    <source>
        <dbReference type="EMBL" id="OLP91756.1"/>
    </source>
</evidence>
<feature type="region of interest" description="Disordered" evidence="1">
    <location>
        <begin position="31"/>
        <end position="75"/>
    </location>
</feature>
<feature type="region of interest" description="Disordered" evidence="1">
    <location>
        <begin position="664"/>
        <end position="695"/>
    </location>
</feature>
<dbReference type="Proteomes" id="UP000186817">
    <property type="component" value="Unassembled WGS sequence"/>
</dbReference>
<evidence type="ECO:0000256" key="1">
    <source>
        <dbReference type="SAM" id="MobiDB-lite"/>
    </source>
</evidence>
<dbReference type="OrthoDB" id="410331at2759"/>
<evidence type="ECO:0000313" key="3">
    <source>
        <dbReference type="Proteomes" id="UP000186817"/>
    </source>
</evidence>
<feature type="compositionally biased region" description="Acidic residues" evidence="1">
    <location>
        <begin position="51"/>
        <end position="74"/>
    </location>
</feature>
<proteinExistence type="predicted"/>
<reference evidence="2 3" key="1">
    <citation type="submission" date="2016-02" db="EMBL/GenBank/DDBJ databases">
        <title>Genome analysis of coral dinoflagellate symbionts highlights evolutionary adaptations to a symbiotic lifestyle.</title>
        <authorList>
            <person name="Aranda M."/>
            <person name="Li Y."/>
            <person name="Liew Y.J."/>
            <person name="Baumgarten S."/>
            <person name="Simakov O."/>
            <person name="Wilson M."/>
            <person name="Piel J."/>
            <person name="Ashoor H."/>
            <person name="Bougouffa S."/>
            <person name="Bajic V.B."/>
            <person name="Ryu T."/>
            <person name="Ravasi T."/>
            <person name="Bayer T."/>
            <person name="Micklem G."/>
            <person name="Kim H."/>
            <person name="Bhak J."/>
            <person name="Lajeunesse T.C."/>
            <person name="Voolstra C.R."/>
        </authorList>
    </citation>
    <scope>NUCLEOTIDE SEQUENCE [LARGE SCALE GENOMIC DNA]</scope>
    <source>
        <strain evidence="2 3">CCMP2467</strain>
    </source>
</reference>
<gene>
    <name evidence="2" type="ORF">AK812_SmicGene26506</name>
</gene>
<name>A0A1Q9D9A6_SYMMI</name>
<comment type="caution">
    <text evidence="2">The sequence shown here is derived from an EMBL/GenBank/DDBJ whole genome shotgun (WGS) entry which is preliminary data.</text>
</comment>
<dbReference type="EMBL" id="LSRX01000650">
    <property type="protein sequence ID" value="OLP91756.1"/>
    <property type="molecule type" value="Genomic_DNA"/>
</dbReference>
<accession>A0A1Q9D9A6</accession>